<sequence length="233" mass="25817">MDINAAIGALIESNSAQQMESYQNTEVTFLSQGTEISKTLAYLSSLLSSIKNPLGTRENPARICKDLLSCQYEVSDGKYWIDPNLGCSSDAFEVFCNFSAGGQTCVSPVSVTKLEFGVGKVQMNFLHLLSSEATHIITLHCLNTPRRTGTPADGPELPISFKGWNGQIFEENTLLEPQVLSDDCKIQDGSWHKAKFLFHTQNPNQLPVTEVQNLPHLRTEQKHYIESSSVCFL</sequence>
<evidence type="ECO:0000313" key="6">
    <source>
        <dbReference type="EMBL" id="EDL82401.1"/>
    </source>
</evidence>
<dbReference type="Proteomes" id="UP000234681">
    <property type="component" value="Chromosome 2"/>
</dbReference>
<evidence type="ECO:0000256" key="1">
    <source>
        <dbReference type="ARBA" id="ARBA00004613"/>
    </source>
</evidence>
<keyword evidence="2" id="KW-0964">Secreted</keyword>
<dbReference type="AlphaFoldDB" id="A6HWB5"/>
<keyword evidence="3" id="KW-0677">Repeat</keyword>
<dbReference type="Pfam" id="PF01410">
    <property type="entry name" value="COLFI"/>
    <property type="match status" value="2"/>
</dbReference>
<dbReference type="SMART" id="SM00038">
    <property type="entry name" value="COLFI"/>
    <property type="match status" value="1"/>
</dbReference>
<evidence type="ECO:0000259" key="5">
    <source>
        <dbReference type="PROSITE" id="PS51461"/>
    </source>
</evidence>
<accession>A6HWB5</accession>
<organism evidence="6 7">
    <name type="scientific">Rattus norvegicus</name>
    <name type="common">Rat</name>
    <dbReference type="NCBI Taxonomy" id="10116"/>
    <lineage>
        <taxon>Eukaryota</taxon>
        <taxon>Metazoa</taxon>
        <taxon>Chordata</taxon>
        <taxon>Craniata</taxon>
        <taxon>Vertebrata</taxon>
        <taxon>Euteleostomi</taxon>
        <taxon>Mammalia</taxon>
        <taxon>Eutheria</taxon>
        <taxon>Euarchontoglires</taxon>
        <taxon>Glires</taxon>
        <taxon>Rodentia</taxon>
        <taxon>Myomorpha</taxon>
        <taxon>Muroidea</taxon>
        <taxon>Muridae</taxon>
        <taxon>Murinae</taxon>
        <taxon>Rattus</taxon>
    </lineage>
</organism>
<dbReference type="InterPro" id="IPR000885">
    <property type="entry name" value="Fib_collagen_C"/>
</dbReference>
<name>A6HWB5_RAT</name>
<dbReference type="FunFam" id="2.60.120.1000:FF:000003">
    <property type="entry name" value="Collagen alpha-1(XXVII) chain B"/>
    <property type="match status" value="1"/>
</dbReference>
<evidence type="ECO:0000256" key="4">
    <source>
        <dbReference type="ARBA" id="ARBA00023119"/>
    </source>
</evidence>
<dbReference type="EMBL" id="CH473952">
    <property type="protein sequence ID" value="EDL82401.1"/>
    <property type="molecule type" value="Genomic_DNA"/>
</dbReference>
<protein>
    <submittedName>
        <fullName evidence="6">Similar to collagen, type XXIV, alpha 1 (Predicted)</fullName>
    </submittedName>
</protein>
<evidence type="ECO:0000313" key="7">
    <source>
        <dbReference type="Proteomes" id="UP000234681"/>
    </source>
</evidence>
<dbReference type="GO" id="GO:0005201">
    <property type="term" value="F:extracellular matrix structural constituent"/>
    <property type="evidence" value="ECO:0007669"/>
    <property type="project" value="InterPro"/>
</dbReference>
<dbReference type="Gene3D" id="2.60.120.1000">
    <property type="match status" value="2"/>
</dbReference>
<dbReference type="GO" id="GO:0005581">
    <property type="term" value="C:collagen trimer"/>
    <property type="evidence" value="ECO:0007669"/>
    <property type="project" value="UniProtKB-KW"/>
</dbReference>
<evidence type="ECO:0000256" key="3">
    <source>
        <dbReference type="ARBA" id="ARBA00022737"/>
    </source>
</evidence>
<proteinExistence type="predicted"/>
<gene>
    <name evidence="6" type="primary">RGD1565539_predicted</name>
    <name evidence="6" type="ORF">rCG_28802</name>
</gene>
<dbReference type="PROSITE" id="PS51461">
    <property type="entry name" value="NC1_FIB"/>
    <property type="match status" value="1"/>
</dbReference>
<feature type="domain" description="Fibrillar collagen NC1" evidence="5">
    <location>
        <begin position="34"/>
        <end position="233"/>
    </location>
</feature>
<dbReference type="FunFam" id="2.60.120.1000:FF:000008">
    <property type="entry name" value="collagen alpha-1(XXIV) chain isoform X1"/>
    <property type="match status" value="1"/>
</dbReference>
<keyword evidence="4 6" id="KW-0176">Collagen</keyword>
<dbReference type="GO" id="GO:0005576">
    <property type="term" value="C:extracellular region"/>
    <property type="evidence" value="ECO:0007669"/>
    <property type="project" value="UniProtKB-SubCell"/>
</dbReference>
<reference evidence="7" key="1">
    <citation type="submission" date="2005-09" db="EMBL/GenBank/DDBJ databases">
        <authorList>
            <person name="Mural R.J."/>
            <person name="Li P.W."/>
            <person name="Adams M.D."/>
            <person name="Amanatides P.G."/>
            <person name="Baden-Tillson H."/>
            <person name="Barnstead M."/>
            <person name="Chin S.H."/>
            <person name="Dew I."/>
            <person name="Evans C.A."/>
            <person name="Ferriera S."/>
            <person name="Flanigan M."/>
            <person name="Fosler C."/>
            <person name="Glodek A."/>
            <person name="Gu Z."/>
            <person name="Holt R.A."/>
            <person name="Jennings D."/>
            <person name="Kraft C.L."/>
            <person name="Lu F."/>
            <person name="Nguyen T."/>
            <person name="Nusskern D.R."/>
            <person name="Pfannkoch C.M."/>
            <person name="Sitter C."/>
            <person name="Sutton G.G."/>
            <person name="Venter J.C."/>
            <person name="Wang Z."/>
            <person name="Woodage T."/>
            <person name="Zheng X.H."/>
            <person name="Zhong F."/>
        </authorList>
    </citation>
    <scope>NUCLEOTIDE SEQUENCE [LARGE SCALE GENOMIC DNA]</scope>
    <source>
        <strain>BN</strain>
        <strain evidence="7">Sprague-Dawley</strain>
    </source>
</reference>
<comment type="subcellular location">
    <subcellularLocation>
        <location evidence="1">Secreted</location>
    </subcellularLocation>
</comment>
<evidence type="ECO:0000256" key="2">
    <source>
        <dbReference type="ARBA" id="ARBA00022525"/>
    </source>
</evidence>